<accession>A0ABR2HHI0</accession>
<proteinExistence type="predicted"/>
<evidence type="ECO:0000313" key="2">
    <source>
        <dbReference type="Proteomes" id="UP001470230"/>
    </source>
</evidence>
<protein>
    <recommendedName>
        <fullName evidence="3">Surface antigen BspA-like</fullName>
    </recommendedName>
</protein>
<dbReference type="PANTHER" id="PTHR45661:SF3">
    <property type="entry name" value="IG-LIKE DOMAIN-CONTAINING PROTEIN"/>
    <property type="match status" value="1"/>
</dbReference>
<organism evidence="1 2">
    <name type="scientific">Tritrichomonas musculus</name>
    <dbReference type="NCBI Taxonomy" id="1915356"/>
    <lineage>
        <taxon>Eukaryota</taxon>
        <taxon>Metamonada</taxon>
        <taxon>Parabasalia</taxon>
        <taxon>Tritrichomonadida</taxon>
        <taxon>Tritrichomonadidae</taxon>
        <taxon>Tritrichomonas</taxon>
    </lineage>
</organism>
<dbReference type="SUPFAM" id="SSF52058">
    <property type="entry name" value="L domain-like"/>
    <property type="match status" value="1"/>
</dbReference>
<dbReference type="InterPro" id="IPR026906">
    <property type="entry name" value="LRR_5"/>
</dbReference>
<comment type="caution">
    <text evidence="1">The sequence shown here is derived from an EMBL/GenBank/DDBJ whole genome shotgun (WGS) entry which is preliminary data.</text>
</comment>
<dbReference type="Gene3D" id="3.80.10.10">
    <property type="entry name" value="Ribonuclease Inhibitor"/>
    <property type="match status" value="1"/>
</dbReference>
<gene>
    <name evidence="1" type="ORF">M9Y10_019877</name>
</gene>
<dbReference type="InterPro" id="IPR053139">
    <property type="entry name" value="Surface_bspA-like"/>
</dbReference>
<evidence type="ECO:0000313" key="1">
    <source>
        <dbReference type="EMBL" id="KAK8847290.1"/>
    </source>
</evidence>
<name>A0ABR2HHI0_9EUKA</name>
<sequence length="233" mass="26821">MISAKDISIENECFKNCSSLKNIEFKNANKIRLGSSAFYECVNIDDLIFSSLSIIDIDENCFTNSKNIQQIVLNAKNIFIKSESFKNCSSLKSVKLVSLKYKNKQNDEIEEDNEMTSSSYLLIQNITIGDKAFSELNELEEVSIYAENEVFMNDYCFYMNPKLKSVSIFVPELHFGDYCFSKCEKLVDISIPYFSIPSFEQNTFKRTKATLKLIANEEEIYESSNSFYEIIDS</sequence>
<dbReference type="InterPro" id="IPR032675">
    <property type="entry name" value="LRR_dom_sf"/>
</dbReference>
<reference evidence="1 2" key="1">
    <citation type="submission" date="2024-04" db="EMBL/GenBank/DDBJ databases">
        <title>Tritrichomonas musculus Genome.</title>
        <authorList>
            <person name="Alves-Ferreira E."/>
            <person name="Grigg M."/>
            <person name="Lorenzi H."/>
            <person name="Galac M."/>
        </authorList>
    </citation>
    <scope>NUCLEOTIDE SEQUENCE [LARGE SCALE GENOMIC DNA]</scope>
    <source>
        <strain evidence="1 2">EAF2021</strain>
    </source>
</reference>
<keyword evidence="2" id="KW-1185">Reference proteome</keyword>
<evidence type="ECO:0008006" key="3">
    <source>
        <dbReference type="Google" id="ProtNLM"/>
    </source>
</evidence>
<dbReference type="PANTHER" id="PTHR45661">
    <property type="entry name" value="SURFACE ANTIGEN"/>
    <property type="match status" value="1"/>
</dbReference>
<dbReference type="Pfam" id="PF13306">
    <property type="entry name" value="LRR_5"/>
    <property type="match status" value="2"/>
</dbReference>
<dbReference type="Proteomes" id="UP001470230">
    <property type="component" value="Unassembled WGS sequence"/>
</dbReference>
<dbReference type="EMBL" id="JAPFFF010000028">
    <property type="protein sequence ID" value="KAK8847290.1"/>
    <property type="molecule type" value="Genomic_DNA"/>
</dbReference>